<feature type="transmembrane region" description="Helical" evidence="7">
    <location>
        <begin position="182"/>
        <end position="204"/>
    </location>
</feature>
<accession>C0CRH1</accession>
<dbReference type="Gene3D" id="1.10.3720.10">
    <property type="entry name" value="MetI-like"/>
    <property type="match status" value="1"/>
</dbReference>
<proteinExistence type="inferred from homology"/>
<name>C0CRH1_BLAHS</name>
<feature type="transmembrane region" description="Helical" evidence="7">
    <location>
        <begin position="69"/>
        <end position="95"/>
    </location>
</feature>
<evidence type="ECO:0000256" key="3">
    <source>
        <dbReference type="ARBA" id="ARBA00022475"/>
    </source>
</evidence>
<dbReference type="GO" id="GO:0055085">
    <property type="term" value="P:transmembrane transport"/>
    <property type="evidence" value="ECO:0007669"/>
    <property type="project" value="InterPro"/>
</dbReference>
<dbReference type="HOGENOM" id="CLU_016047_1_2_9"/>
<gene>
    <name evidence="9" type="ORF">RUMHYD_03485</name>
</gene>
<keyword evidence="4 7" id="KW-0812">Transmembrane</keyword>
<dbReference type="PATRIC" id="fig|476272.21.peg.162"/>
<keyword evidence="6 7" id="KW-0472">Membrane</keyword>
<dbReference type="GeneID" id="86823300"/>
<evidence type="ECO:0000256" key="6">
    <source>
        <dbReference type="ARBA" id="ARBA00023136"/>
    </source>
</evidence>
<evidence type="ECO:0000313" key="9">
    <source>
        <dbReference type="EMBL" id="EEG47586.1"/>
    </source>
</evidence>
<evidence type="ECO:0000259" key="8">
    <source>
        <dbReference type="PROSITE" id="PS50928"/>
    </source>
</evidence>
<protein>
    <recommendedName>
        <fullName evidence="8">ABC transmembrane type-1 domain-containing protein</fullName>
    </recommendedName>
</protein>
<dbReference type="eggNOG" id="COG0395">
    <property type="taxonomic scope" value="Bacteria"/>
</dbReference>
<dbReference type="PANTHER" id="PTHR43744">
    <property type="entry name" value="ABC TRANSPORTER PERMEASE PROTEIN MG189-RELATED-RELATED"/>
    <property type="match status" value="1"/>
</dbReference>
<dbReference type="InterPro" id="IPR035906">
    <property type="entry name" value="MetI-like_sf"/>
</dbReference>
<dbReference type="EMBL" id="ACBZ01000187">
    <property type="protein sequence ID" value="EEG47586.1"/>
    <property type="molecule type" value="Genomic_DNA"/>
</dbReference>
<feature type="transmembrane region" description="Helical" evidence="7">
    <location>
        <begin position="12"/>
        <end position="30"/>
    </location>
</feature>
<feature type="transmembrane region" description="Helical" evidence="7">
    <location>
        <begin position="107"/>
        <end position="130"/>
    </location>
</feature>
<keyword evidence="3" id="KW-1003">Cell membrane</keyword>
<evidence type="ECO:0000256" key="1">
    <source>
        <dbReference type="ARBA" id="ARBA00004651"/>
    </source>
</evidence>
<sequence length="276" mass="31239">MRKRKTGSVLTYIFLVLFTVVQIYPLFWMFCFSLKNNNEIFGENVAGLPQHWLWSNYAEAWTNGNVGRYFFNTVVVTFATVVFTVVFSAMAAYAITRLKWKFSRTALTLFLMGLMIPIHCALLPLFLTYVKLNLLNTYFCLILPYTAFALPLAIYVFAGYMEGIPREMEESALLDGCNIYKCFLHIILPMLKPVVATVTILTFINTWNEFMLASIFTTKTSMKTLTVGVQEMVGQFTTNWGPVGASLVLASLPTLVIYILMSKQVQKSFISGAMKG</sequence>
<evidence type="ECO:0000313" key="10">
    <source>
        <dbReference type="Proteomes" id="UP000003100"/>
    </source>
</evidence>
<evidence type="ECO:0000256" key="7">
    <source>
        <dbReference type="RuleBase" id="RU363032"/>
    </source>
</evidence>
<feature type="domain" description="ABC transmembrane type-1" evidence="8">
    <location>
        <begin position="70"/>
        <end position="261"/>
    </location>
</feature>
<keyword evidence="5 7" id="KW-1133">Transmembrane helix</keyword>
<dbReference type="AlphaFoldDB" id="C0CRH1"/>
<reference evidence="9 10" key="2">
    <citation type="submission" date="2009-02" db="EMBL/GenBank/DDBJ databases">
        <title>Draft genome sequence of Blautia hydrogenotrophica DSM 10507 (Ruminococcus hydrogenotrophicus DSM 10507).</title>
        <authorList>
            <person name="Sudarsanam P."/>
            <person name="Ley R."/>
            <person name="Guruge J."/>
            <person name="Turnbaugh P.J."/>
            <person name="Mahowald M."/>
            <person name="Liep D."/>
            <person name="Gordon J."/>
        </authorList>
    </citation>
    <scope>NUCLEOTIDE SEQUENCE [LARGE SCALE GENOMIC DNA]</scope>
    <source>
        <strain evidence="10">DSM 10507 / JCM 14656 / S5a33</strain>
    </source>
</reference>
<keyword evidence="10" id="KW-1185">Reference proteome</keyword>
<comment type="similarity">
    <text evidence="7">Belongs to the binding-protein-dependent transport system permease family.</text>
</comment>
<feature type="transmembrane region" description="Helical" evidence="7">
    <location>
        <begin position="142"/>
        <end position="161"/>
    </location>
</feature>
<dbReference type="GO" id="GO:0005886">
    <property type="term" value="C:plasma membrane"/>
    <property type="evidence" value="ECO:0007669"/>
    <property type="project" value="UniProtKB-SubCell"/>
</dbReference>
<dbReference type="PANTHER" id="PTHR43744:SF3">
    <property type="entry name" value="LACTOSE TRANSPORT SYSTEM PERMEASE PROTEIN LACG"/>
    <property type="match status" value="1"/>
</dbReference>
<dbReference type="Proteomes" id="UP000003100">
    <property type="component" value="Unassembled WGS sequence"/>
</dbReference>
<keyword evidence="2 7" id="KW-0813">Transport</keyword>
<feature type="transmembrane region" description="Helical" evidence="7">
    <location>
        <begin position="240"/>
        <end position="261"/>
    </location>
</feature>
<evidence type="ECO:0000256" key="4">
    <source>
        <dbReference type="ARBA" id="ARBA00022692"/>
    </source>
</evidence>
<organism evidence="9 10">
    <name type="scientific">Blautia hydrogenotrophica (strain DSM 10507 / JCM 14656 / S5a33)</name>
    <name type="common">Ruminococcus hydrogenotrophicus</name>
    <dbReference type="NCBI Taxonomy" id="476272"/>
    <lineage>
        <taxon>Bacteria</taxon>
        <taxon>Bacillati</taxon>
        <taxon>Bacillota</taxon>
        <taxon>Clostridia</taxon>
        <taxon>Lachnospirales</taxon>
        <taxon>Lachnospiraceae</taxon>
        <taxon>Blautia</taxon>
    </lineage>
</organism>
<reference evidence="9 10" key="1">
    <citation type="submission" date="2009-01" db="EMBL/GenBank/DDBJ databases">
        <authorList>
            <person name="Fulton L."/>
            <person name="Clifton S."/>
            <person name="Fulton B."/>
            <person name="Xu J."/>
            <person name="Minx P."/>
            <person name="Pepin K.H."/>
            <person name="Johnson M."/>
            <person name="Bhonagiri V."/>
            <person name="Nash W.E."/>
            <person name="Mardis E.R."/>
            <person name="Wilson R.K."/>
        </authorList>
    </citation>
    <scope>NUCLEOTIDE SEQUENCE [LARGE SCALE GENOMIC DNA]</scope>
    <source>
        <strain evidence="10">DSM 10507 / JCM 14656 / S5a33</strain>
    </source>
</reference>
<dbReference type="SUPFAM" id="SSF161098">
    <property type="entry name" value="MetI-like"/>
    <property type="match status" value="1"/>
</dbReference>
<comment type="subcellular location">
    <subcellularLocation>
        <location evidence="1 7">Cell membrane</location>
        <topology evidence="1 7">Multi-pass membrane protein</topology>
    </subcellularLocation>
</comment>
<dbReference type="PROSITE" id="PS50928">
    <property type="entry name" value="ABC_TM1"/>
    <property type="match status" value="1"/>
</dbReference>
<dbReference type="RefSeq" id="WP_005951882.1">
    <property type="nucleotide sequence ID" value="NZ_CP136423.1"/>
</dbReference>
<evidence type="ECO:0000256" key="2">
    <source>
        <dbReference type="ARBA" id="ARBA00022448"/>
    </source>
</evidence>
<dbReference type="CDD" id="cd06261">
    <property type="entry name" value="TM_PBP2"/>
    <property type="match status" value="1"/>
</dbReference>
<dbReference type="Pfam" id="PF00528">
    <property type="entry name" value="BPD_transp_1"/>
    <property type="match status" value="1"/>
</dbReference>
<dbReference type="InterPro" id="IPR000515">
    <property type="entry name" value="MetI-like"/>
</dbReference>
<evidence type="ECO:0000256" key="5">
    <source>
        <dbReference type="ARBA" id="ARBA00022989"/>
    </source>
</evidence>